<proteinExistence type="predicted"/>
<protein>
    <submittedName>
        <fullName evidence="2">Uncharacterized protein</fullName>
    </submittedName>
</protein>
<feature type="transmembrane region" description="Helical" evidence="1">
    <location>
        <begin position="15"/>
        <end position="36"/>
    </location>
</feature>
<gene>
    <name evidence="2" type="ORF">PACL_0535</name>
</gene>
<organism evidence="2">
    <name type="scientific">Pseudomonas aeruginosa</name>
    <dbReference type="NCBI Taxonomy" id="287"/>
    <lineage>
        <taxon>Bacteria</taxon>
        <taxon>Pseudomonadati</taxon>
        <taxon>Pseudomonadota</taxon>
        <taxon>Gammaproteobacteria</taxon>
        <taxon>Pseudomonadales</taxon>
        <taxon>Pseudomonadaceae</taxon>
        <taxon>Pseudomonas</taxon>
    </lineage>
</organism>
<dbReference type="AlphaFoldDB" id="B3G1C6"/>
<keyword evidence="1" id="KW-1133">Transmembrane helix</keyword>
<reference evidence="2" key="1">
    <citation type="journal article" date="2008" name="Genomics">
        <title>Large-insert genome analysis technology detects structural variation in Pseudomonas aeruginosa clinical strains from cystic fibrosis patients.</title>
        <authorList>
            <person name="Hayden H.S."/>
            <person name="Gillett W."/>
            <person name="Saenphimmachak C."/>
            <person name="Lim R."/>
            <person name="Zhou Y."/>
            <person name="Jacobs M.A."/>
            <person name="Chang J."/>
            <person name="Rohmer L."/>
            <person name="D'Argenio D.A."/>
            <person name="Palmieri A."/>
            <person name="Levy R."/>
            <person name="Haugen E."/>
            <person name="Wong G.K."/>
            <person name="Brittnacher M.J."/>
            <person name="Burns J.L."/>
            <person name="Miller S.I."/>
            <person name="Olson M.V."/>
            <person name="Kaul R."/>
        </authorList>
    </citation>
    <scope>NUCLEOTIDE SEQUENCE</scope>
    <source>
        <strain evidence="2">PACS10223</strain>
    </source>
</reference>
<evidence type="ECO:0000313" key="2">
    <source>
        <dbReference type="EMBL" id="ACD38783.1"/>
    </source>
</evidence>
<evidence type="ECO:0000256" key="1">
    <source>
        <dbReference type="SAM" id="Phobius"/>
    </source>
</evidence>
<dbReference type="EMBL" id="EU595740">
    <property type="protein sequence ID" value="ACD38783.1"/>
    <property type="molecule type" value="Genomic_DNA"/>
</dbReference>
<keyword evidence="1" id="KW-0812">Transmembrane</keyword>
<name>B3G1C6_PSEAI</name>
<accession>B3G1C6</accession>
<sequence>MGDGEEGAVVIPWRWAAIALAFLVLAGLGAAGGVWIGARHYRPQLDAALADLIACRAARGSLEATVAEQVRQVAALRLAGEQRARDAAQAVEQGRKQAAEQYAGAQRLLSQRTAGEQCAAAEVVIDQELGL</sequence>
<keyword evidence="1" id="KW-0472">Membrane</keyword>